<dbReference type="SMART" id="SM00304">
    <property type="entry name" value="HAMP"/>
    <property type="match status" value="1"/>
</dbReference>
<dbReference type="InterPro" id="IPR036890">
    <property type="entry name" value="HATPase_C_sf"/>
</dbReference>
<gene>
    <name evidence="16" type="ORF">DX130_16680</name>
</gene>
<dbReference type="Pfam" id="PF06580">
    <property type="entry name" value="His_kinase"/>
    <property type="match status" value="1"/>
</dbReference>
<protein>
    <recommendedName>
        <fullName evidence="3">histidine kinase</fullName>
        <ecNumber evidence="3">2.7.13.3</ecNumber>
    </recommendedName>
</protein>
<dbReference type="AlphaFoldDB" id="A0A371PE32"/>
<dbReference type="SMART" id="SM00387">
    <property type="entry name" value="HATPase_c"/>
    <property type="match status" value="1"/>
</dbReference>
<dbReference type="InterPro" id="IPR050640">
    <property type="entry name" value="Bact_2-comp_sensor_kinase"/>
</dbReference>
<keyword evidence="13" id="KW-1133">Transmembrane helix</keyword>
<dbReference type="InterPro" id="IPR010559">
    <property type="entry name" value="Sig_transdc_His_kin_internal"/>
</dbReference>
<evidence type="ECO:0000256" key="9">
    <source>
        <dbReference type="ARBA" id="ARBA00022840"/>
    </source>
</evidence>
<dbReference type="GO" id="GO:0005886">
    <property type="term" value="C:plasma membrane"/>
    <property type="evidence" value="ECO:0007669"/>
    <property type="project" value="UniProtKB-SubCell"/>
</dbReference>
<dbReference type="CDD" id="cd06225">
    <property type="entry name" value="HAMP"/>
    <property type="match status" value="1"/>
</dbReference>
<keyword evidence="9" id="KW-0067">ATP-binding</keyword>
<evidence type="ECO:0000256" key="12">
    <source>
        <dbReference type="SAM" id="Coils"/>
    </source>
</evidence>
<dbReference type="RefSeq" id="WP_116047343.1">
    <property type="nucleotide sequence ID" value="NZ_QUBQ01000003.1"/>
</dbReference>
<evidence type="ECO:0000259" key="15">
    <source>
        <dbReference type="PROSITE" id="PS50885"/>
    </source>
</evidence>
<evidence type="ECO:0000313" key="16">
    <source>
        <dbReference type="EMBL" id="REK74182.1"/>
    </source>
</evidence>
<keyword evidence="11 13" id="KW-0472">Membrane</keyword>
<comment type="caution">
    <text evidence="16">The sequence shown here is derived from an EMBL/GenBank/DDBJ whole genome shotgun (WGS) entry which is preliminary data.</text>
</comment>
<feature type="domain" description="HAMP" evidence="15">
    <location>
        <begin position="316"/>
        <end position="368"/>
    </location>
</feature>
<evidence type="ECO:0000256" key="6">
    <source>
        <dbReference type="ARBA" id="ARBA00022679"/>
    </source>
</evidence>
<evidence type="ECO:0000256" key="11">
    <source>
        <dbReference type="ARBA" id="ARBA00023136"/>
    </source>
</evidence>
<keyword evidence="17" id="KW-1185">Reference proteome</keyword>
<feature type="domain" description="Histidine kinase" evidence="14">
    <location>
        <begin position="479"/>
        <end position="590"/>
    </location>
</feature>
<dbReference type="Pfam" id="PF02518">
    <property type="entry name" value="HATPase_c"/>
    <property type="match status" value="1"/>
</dbReference>
<feature type="transmembrane region" description="Helical" evidence="13">
    <location>
        <begin position="297"/>
        <end position="315"/>
    </location>
</feature>
<dbReference type="Gene3D" id="6.10.340.10">
    <property type="match status" value="1"/>
</dbReference>
<keyword evidence="8 16" id="KW-0418">Kinase</keyword>
<evidence type="ECO:0000259" key="14">
    <source>
        <dbReference type="PROSITE" id="PS50109"/>
    </source>
</evidence>
<dbReference type="PANTHER" id="PTHR34220:SF7">
    <property type="entry name" value="SENSOR HISTIDINE KINASE YPDA"/>
    <property type="match status" value="1"/>
</dbReference>
<comment type="subcellular location">
    <subcellularLocation>
        <location evidence="2">Cell membrane</location>
        <topology evidence="2">Multi-pass membrane protein</topology>
    </subcellularLocation>
</comment>
<dbReference type="SUPFAM" id="SSF158472">
    <property type="entry name" value="HAMP domain-like"/>
    <property type="match status" value="1"/>
</dbReference>
<dbReference type="EC" id="2.7.13.3" evidence="3"/>
<dbReference type="InterPro" id="IPR003660">
    <property type="entry name" value="HAMP_dom"/>
</dbReference>
<dbReference type="InterPro" id="IPR004358">
    <property type="entry name" value="Sig_transdc_His_kin-like_C"/>
</dbReference>
<comment type="catalytic activity">
    <reaction evidence="1">
        <text>ATP + protein L-histidine = ADP + protein N-phospho-L-histidine.</text>
        <dbReference type="EC" id="2.7.13.3"/>
    </reaction>
</comment>
<dbReference type="PRINTS" id="PR00344">
    <property type="entry name" value="BCTRLSENSOR"/>
</dbReference>
<keyword evidence="10" id="KW-0902">Two-component regulatory system</keyword>
<organism evidence="16 17">
    <name type="scientific">Paenibacillus paeoniae</name>
    <dbReference type="NCBI Taxonomy" id="2292705"/>
    <lineage>
        <taxon>Bacteria</taxon>
        <taxon>Bacillati</taxon>
        <taxon>Bacillota</taxon>
        <taxon>Bacilli</taxon>
        <taxon>Bacillales</taxon>
        <taxon>Paenibacillaceae</taxon>
        <taxon>Paenibacillus</taxon>
    </lineage>
</organism>
<dbReference type="GO" id="GO:0005524">
    <property type="term" value="F:ATP binding"/>
    <property type="evidence" value="ECO:0007669"/>
    <property type="project" value="UniProtKB-KW"/>
</dbReference>
<keyword evidence="5" id="KW-0597">Phosphoprotein</keyword>
<feature type="coiled-coil region" evidence="12">
    <location>
        <begin position="356"/>
        <end position="390"/>
    </location>
</feature>
<keyword evidence="13" id="KW-0812">Transmembrane</keyword>
<evidence type="ECO:0000256" key="5">
    <source>
        <dbReference type="ARBA" id="ARBA00022553"/>
    </source>
</evidence>
<keyword evidence="6" id="KW-0808">Transferase</keyword>
<dbReference type="InterPro" id="IPR005467">
    <property type="entry name" value="His_kinase_dom"/>
</dbReference>
<dbReference type="Proteomes" id="UP000261905">
    <property type="component" value="Unassembled WGS sequence"/>
</dbReference>
<dbReference type="PANTHER" id="PTHR34220">
    <property type="entry name" value="SENSOR HISTIDINE KINASE YPDA"/>
    <property type="match status" value="1"/>
</dbReference>
<dbReference type="OrthoDB" id="9776552at2"/>
<keyword evidence="7" id="KW-0547">Nucleotide-binding</keyword>
<evidence type="ECO:0000256" key="1">
    <source>
        <dbReference type="ARBA" id="ARBA00000085"/>
    </source>
</evidence>
<evidence type="ECO:0000256" key="7">
    <source>
        <dbReference type="ARBA" id="ARBA00022741"/>
    </source>
</evidence>
<dbReference type="InterPro" id="IPR003594">
    <property type="entry name" value="HATPase_dom"/>
</dbReference>
<dbReference type="Pfam" id="PF00672">
    <property type="entry name" value="HAMP"/>
    <property type="match status" value="1"/>
</dbReference>
<dbReference type="PROSITE" id="PS50109">
    <property type="entry name" value="HIS_KIN"/>
    <property type="match status" value="1"/>
</dbReference>
<keyword evidence="4" id="KW-1003">Cell membrane</keyword>
<reference evidence="16 17" key="1">
    <citation type="submission" date="2018-08" db="EMBL/GenBank/DDBJ databases">
        <title>Paenibacillus sp. M4BSY-1, whole genome shotgun sequence.</title>
        <authorList>
            <person name="Tuo L."/>
        </authorList>
    </citation>
    <scope>NUCLEOTIDE SEQUENCE [LARGE SCALE GENOMIC DNA]</scope>
    <source>
        <strain evidence="16 17">M4BSY-1</strain>
    </source>
</reference>
<evidence type="ECO:0000256" key="8">
    <source>
        <dbReference type="ARBA" id="ARBA00022777"/>
    </source>
</evidence>
<evidence type="ECO:0000256" key="4">
    <source>
        <dbReference type="ARBA" id="ARBA00022475"/>
    </source>
</evidence>
<dbReference type="EMBL" id="QUBQ01000003">
    <property type="protein sequence ID" value="REK74182.1"/>
    <property type="molecule type" value="Genomic_DNA"/>
</dbReference>
<dbReference type="SUPFAM" id="SSF55874">
    <property type="entry name" value="ATPase domain of HSP90 chaperone/DNA topoisomerase II/histidine kinase"/>
    <property type="match status" value="1"/>
</dbReference>
<evidence type="ECO:0000256" key="3">
    <source>
        <dbReference type="ARBA" id="ARBA00012438"/>
    </source>
</evidence>
<evidence type="ECO:0000256" key="13">
    <source>
        <dbReference type="SAM" id="Phobius"/>
    </source>
</evidence>
<keyword evidence="12" id="KW-0175">Coiled coil</keyword>
<accession>A0A371PE32</accession>
<dbReference type="Gene3D" id="3.30.565.10">
    <property type="entry name" value="Histidine kinase-like ATPase, C-terminal domain"/>
    <property type="match status" value="1"/>
</dbReference>
<name>A0A371PE32_9BACL</name>
<evidence type="ECO:0000256" key="10">
    <source>
        <dbReference type="ARBA" id="ARBA00023012"/>
    </source>
</evidence>
<sequence>MRIPALSWRQKLITTSLLCLVLPSIITLALTGFQTKAEFKKKAVLKAEQSLEVADLYVSNLVDDMLINFNSIQYDSELITALRSASNKYDKDKTGIVDFFYFKRITEKLDHLSLFGERSYITILLPNGLYFTNYSTYKMDLSQMYDVPWLEEMANAPINTTRWLGAQDNYVYSDINNSPNIVTIVRTIRLFAGSPNAYIILSRPEEQFHQIFSKYAPDQIMMLQDAEGRIISQPDRQLLGTKLPQPVTRGKDNLVHWNGKDYISVEYPLRYAGWNMQSLTSYQDVTGNISSIMNYTFIQQIIFFLVFSIVMLYLLRQLTFPIIRLAKTARKVEADNLDIRSEVRGRDEVGQLGLYFDKMLDRIKEMVRQIELEQNRKRIAEIELLQAQINPHFLFNTLNSIQLQVMMKGENEIAQMIGSLSTLLRMTINRNNEFLPLHEEVRTVEHYMKLMNFRHLERVQLTINLASDTLLEMVPRFTLQPLIENAYIHGLSQKQGEISVSSRSQGNSLYLTVQDDGKGMTREELDNVMSLFRDRSQEDVSLLTHEQESGIGLRNVHERLRIIYGSAYDITLESEPGRGLKITLRIPISAKGEGV</sequence>
<evidence type="ECO:0000313" key="17">
    <source>
        <dbReference type="Proteomes" id="UP000261905"/>
    </source>
</evidence>
<proteinExistence type="predicted"/>
<evidence type="ECO:0000256" key="2">
    <source>
        <dbReference type="ARBA" id="ARBA00004651"/>
    </source>
</evidence>
<dbReference type="PROSITE" id="PS50885">
    <property type="entry name" value="HAMP"/>
    <property type="match status" value="1"/>
</dbReference>
<dbReference type="GO" id="GO:0000155">
    <property type="term" value="F:phosphorelay sensor kinase activity"/>
    <property type="evidence" value="ECO:0007669"/>
    <property type="project" value="InterPro"/>
</dbReference>